<dbReference type="InterPro" id="IPR015163">
    <property type="entry name" value="Cdc6_C"/>
</dbReference>
<protein>
    <submittedName>
        <fullName evidence="7">AAA family ATPase</fullName>
    </submittedName>
</protein>
<proteinExistence type="inferred from homology"/>
<dbReference type="Proteomes" id="UP001430455">
    <property type="component" value="Unassembled WGS sequence"/>
</dbReference>
<dbReference type="InterPro" id="IPR050311">
    <property type="entry name" value="ORC1/CDC6"/>
</dbReference>
<dbReference type="PANTHER" id="PTHR10763:SF22">
    <property type="entry name" value="ORC1-TYPE DNA REPLICATION PROTEIN"/>
    <property type="match status" value="1"/>
</dbReference>
<keyword evidence="5" id="KW-0175">Coiled coil</keyword>
<dbReference type="Gene3D" id="3.40.50.300">
    <property type="entry name" value="P-loop containing nucleotide triphosphate hydrolases"/>
    <property type="match status" value="1"/>
</dbReference>
<dbReference type="InterPro" id="IPR036390">
    <property type="entry name" value="WH_DNA-bd_sf"/>
</dbReference>
<gene>
    <name evidence="7" type="ORF">EGH23_20260</name>
</gene>
<evidence type="ECO:0000256" key="2">
    <source>
        <dbReference type="ARBA" id="ARBA00022705"/>
    </source>
</evidence>
<dbReference type="AlphaFoldDB" id="A0AAW4PH02"/>
<evidence type="ECO:0000256" key="4">
    <source>
        <dbReference type="ARBA" id="ARBA00022840"/>
    </source>
</evidence>
<dbReference type="InterPro" id="IPR027417">
    <property type="entry name" value="P-loop_NTPase"/>
</dbReference>
<dbReference type="SUPFAM" id="SSF52540">
    <property type="entry name" value="P-loop containing nucleoside triphosphate hydrolases"/>
    <property type="match status" value="1"/>
</dbReference>
<name>A0AAW4PH02_9EURY</name>
<dbReference type="RefSeq" id="WP_220581804.1">
    <property type="nucleotide sequence ID" value="NZ_RKLT01000016.1"/>
</dbReference>
<organism evidence="7 8">
    <name type="scientific">Haloarcula nitratireducens</name>
    <dbReference type="NCBI Taxonomy" id="2487749"/>
    <lineage>
        <taxon>Archaea</taxon>
        <taxon>Methanobacteriati</taxon>
        <taxon>Methanobacteriota</taxon>
        <taxon>Stenosarchaea group</taxon>
        <taxon>Halobacteria</taxon>
        <taxon>Halobacteriales</taxon>
        <taxon>Haloarculaceae</taxon>
        <taxon>Haloarcula</taxon>
    </lineage>
</organism>
<evidence type="ECO:0000256" key="1">
    <source>
        <dbReference type="ARBA" id="ARBA00006184"/>
    </source>
</evidence>
<evidence type="ECO:0000259" key="6">
    <source>
        <dbReference type="SMART" id="SM01074"/>
    </source>
</evidence>
<dbReference type="InterPro" id="IPR036388">
    <property type="entry name" value="WH-like_DNA-bd_sf"/>
</dbReference>
<dbReference type="PANTHER" id="PTHR10763">
    <property type="entry name" value="CELL DIVISION CONTROL PROTEIN 6-RELATED"/>
    <property type="match status" value="1"/>
</dbReference>
<feature type="domain" description="Cdc6 C-terminal" evidence="6">
    <location>
        <begin position="284"/>
        <end position="370"/>
    </location>
</feature>
<dbReference type="EMBL" id="RKLT01000016">
    <property type="protein sequence ID" value="MBX0297214.1"/>
    <property type="molecule type" value="Genomic_DNA"/>
</dbReference>
<evidence type="ECO:0000256" key="5">
    <source>
        <dbReference type="SAM" id="Coils"/>
    </source>
</evidence>
<keyword evidence="2" id="KW-0235">DNA replication</keyword>
<dbReference type="InterPro" id="IPR041664">
    <property type="entry name" value="AAA_16"/>
</dbReference>
<dbReference type="GO" id="GO:0006260">
    <property type="term" value="P:DNA replication"/>
    <property type="evidence" value="ECO:0007669"/>
    <property type="project" value="UniProtKB-KW"/>
</dbReference>
<feature type="coiled-coil region" evidence="5">
    <location>
        <begin position="22"/>
        <end position="49"/>
    </location>
</feature>
<comment type="similarity">
    <text evidence="1">Belongs to the CDC6/cdc18 family.</text>
</comment>
<keyword evidence="8" id="KW-1185">Reference proteome</keyword>
<dbReference type="Gene3D" id="1.10.8.60">
    <property type="match status" value="1"/>
</dbReference>
<keyword evidence="4" id="KW-0067">ATP-binding</keyword>
<comment type="caution">
    <text evidence="7">The sequence shown here is derived from an EMBL/GenBank/DDBJ whole genome shotgun (WGS) entry which is preliminary data.</text>
</comment>
<dbReference type="Pfam" id="PF09079">
    <property type="entry name" value="WHD_Cdc6"/>
    <property type="match status" value="1"/>
</dbReference>
<evidence type="ECO:0000313" key="8">
    <source>
        <dbReference type="Proteomes" id="UP001430455"/>
    </source>
</evidence>
<keyword evidence="3" id="KW-0547">Nucleotide-binding</keyword>
<reference evidence="7 8" key="1">
    <citation type="submission" date="2021-06" db="EMBL/GenBank/DDBJ databases">
        <title>Halomicroarcula sp. a new haloarchaeum isolated from saline soil.</title>
        <authorList>
            <person name="Duran-Viseras A."/>
            <person name="Sanchez-Porro C."/>
            <person name="Ventosa A."/>
        </authorList>
    </citation>
    <scope>NUCLEOTIDE SEQUENCE [LARGE SCALE GENOMIC DNA]</scope>
    <source>
        <strain evidence="7 8">F27</strain>
    </source>
</reference>
<dbReference type="Gene3D" id="1.10.10.10">
    <property type="entry name" value="Winged helix-like DNA-binding domain superfamily/Winged helix DNA-binding domain"/>
    <property type="match status" value="1"/>
</dbReference>
<dbReference type="InterPro" id="IPR055237">
    <property type="entry name" value="Cdc6_lid"/>
</dbReference>
<dbReference type="NCBIfam" id="TIGR02928">
    <property type="entry name" value="orc1/cdc6 family replication initiation protein"/>
    <property type="match status" value="1"/>
</dbReference>
<dbReference type="SUPFAM" id="SSF46785">
    <property type="entry name" value="Winged helix' DNA-binding domain"/>
    <property type="match status" value="1"/>
</dbReference>
<dbReference type="Pfam" id="PF13191">
    <property type="entry name" value="AAA_16"/>
    <property type="match status" value="1"/>
</dbReference>
<evidence type="ECO:0000256" key="3">
    <source>
        <dbReference type="ARBA" id="ARBA00022741"/>
    </source>
</evidence>
<sequence length="385" mass="42764">MSLFDANTEIYRRRGGLPAEEVDAAIERKQEYEELKTALQQTVAEGEEISFVVGPEGSGKTTLVRRGLDEIGDRENFTTIIIDCASAETLYRTLVRTVNEFRSDENTLSETGYTFDRVRMTLETEIASRAEPTVLVFDSIDALDSVDALGELARQNNTGVVGIADDAKMADQLGGDAWPAHSVVGFHQYTMAELRSLLEEWTETSLSNQPIAPEVIPLCAAYGSERDGDAQYALQLLREGTAIASNERADRVRGRHIQSAKESTERVEIEERISKLDTQSRLVLYSLLELGAGGELPVRTARVYEEYSSTLSSTAGLETEPRSKRRIQERLNRLIDTELVEYTAHNEGRGNGAYREYDLARDREILRSVLADKLQAGSPSVSGLF</sequence>
<dbReference type="Pfam" id="PF22703">
    <property type="entry name" value="Cdc6_lid"/>
    <property type="match status" value="1"/>
</dbReference>
<dbReference type="InterPro" id="IPR014277">
    <property type="entry name" value="Orc1/Cdc6_arc"/>
</dbReference>
<accession>A0AAW4PH02</accession>
<dbReference type="GO" id="GO:0005524">
    <property type="term" value="F:ATP binding"/>
    <property type="evidence" value="ECO:0007669"/>
    <property type="project" value="UniProtKB-KW"/>
</dbReference>
<dbReference type="SMART" id="SM01074">
    <property type="entry name" value="Cdc6_C"/>
    <property type="match status" value="1"/>
</dbReference>
<evidence type="ECO:0000313" key="7">
    <source>
        <dbReference type="EMBL" id="MBX0297214.1"/>
    </source>
</evidence>